<name>A0ABR3JEE2_9AGAR</name>
<dbReference type="EMBL" id="JASNQZ010000008">
    <property type="protein sequence ID" value="KAL0953917.1"/>
    <property type="molecule type" value="Genomic_DNA"/>
</dbReference>
<comment type="caution">
    <text evidence="2">The sequence shown here is derived from an EMBL/GenBank/DDBJ whole genome shotgun (WGS) entry which is preliminary data.</text>
</comment>
<sequence>MQKRLEDAEKHIQLLLETNKSLTVSCQAHMQAKETALQALDTLKLHTEQRTSAQASQLLAYRRIRNKLLLEGIVSSSTCAQKATVVKEDTSVDSSPMPLGLKRKASRQSSSEDEMM</sequence>
<evidence type="ECO:0000313" key="2">
    <source>
        <dbReference type="EMBL" id="KAL0953917.1"/>
    </source>
</evidence>
<accession>A0ABR3JEE2</accession>
<gene>
    <name evidence="2" type="ORF">HGRIS_005083</name>
</gene>
<proteinExistence type="predicted"/>
<evidence type="ECO:0000256" key="1">
    <source>
        <dbReference type="SAM" id="MobiDB-lite"/>
    </source>
</evidence>
<evidence type="ECO:0000313" key="3">
    <source>
        <dbReference type="Proteomes" id="UP001556367"/>
    </source>
</evidence>
<protein>
    <submittedName>
        <fullName evidence="2">Uncharacterized protein</fullName>
    </submittedName>
</protein>
<organism evidence="2 3">
    <name type="scientific">Hohenbuehelia grisea</name>
    <dbReference type="NCBI Taxonomy" id="104357"/>
    <lineage>
        <taxon>Eukaryota</taxon>
        <taxon>Fungi</taxon>
        <taxon>Dikarya</taxon>
        <taxon>Basidiomycota</taxon>
        <taxon>Agaricomycotina</taxon>
        <taxon>Agaricomycetes</taxon>
        <taxon>Agaricomycetidae</taxon>
        <taxon>Agaricales</taxon>
        <taxon>Pleurotineae</taxon>
        <taxon>Pleurotaceae</taxon>
        <taxon>Hohenbuehelia</taxon>
    </lineage>
</organism>
<keyword evidence="3" id="KW-1185">Reference proteome</keyword>
<dbReference type="Proteomes" id="UP001556367">
    <property type="component" value="Unassembled WGS sequence"/>
</dbReference>
<feature type="region of interest" description="Disordered" evidence="1">
    <location>
        <begin position="85"/>
        <end position="116"/>
    </location>
</feature>
<reference evidence="3" key="1">
    <citation type="submission" date="2024-06" db="EMBL/GenBank/DDBJ databases">
        <title>Multi-omics analyses provide insights into the biosynthesis of the anticancer antibiotic pleurotin in Hohenbuehelia grisea.</title>
        <authorList>
            <person name="Weaver J.A."/>
            <person name="Alberti F."/>
        </authorList>
    </citation>
    <scope>NUCLEOTIDE SEQUENCE [LARGE SCALE GENOMIC DNA]</scope>
    <source>
        <strain evidence="3">T-177</strain>
    </source>
</reference>